<evidence type="ECO:0000259" key="6">
    <source>
        <dbReference type="Pfam" id="PF00441"/>
    </source>
</evidence>
<evidence type="ECO:0000259" key="9">
    <source>
        <dbReference type="Pfam" id="PF22217"/>
    </source>
</evidence>
<dbReference type="Pfam" id="PF02770">
    <property type="entry name" value="Acyl-CoA_dh_M"/>
    <property type="match status" value="1"/>
</dbReference>
<proteinExistence type="inferred from homology"/>
<keyword evidence="3 5" id="KW-0285">Flavoprotein</keyword>
<dbReference type="Proteomes" id="UP000271974">
    <property type="component" value="Unassembled WGS sequence"/>
</dbReference>
<dbReference type="Pfam" id="PF22217">
    <property type="entry name" value="ACDH-11_C"/>
    <property type="match status" value="1"/>
</dbReference>
<evidence type="ECO:0000259" key="8">
    <source>
        <dbReference type="Pfam" id="PF18158"/>
    </source>
</evidence>
<dbReference type="InterPro" id="IPR041504">
    <property type="entry name" value="AidB_N"/>
</dbReference>
<dbReference type="InterPro" id="IPR006091">
    <property type="entry name" value="Acyl-CoA_Oxase/DH_mid-dom"/>
</dbReference>
<accession>A0A3S0ZXW8</accession>
<dbReference type="Gene3D" id="2.40.110.20">
    <property type="match status" value="1"/>
</dbReference>
<evidence type="ECO:0000256" key="4">
    <source>
        <dbReference type="ARBA" id="ARBA00022827"/>
    </source>
</evidence>
<dbReference type="PROSITE" id="PS00073">
    <property type="entry name" value="ACYL_COA_DH_2"/>
    <property type="match status" value="1"/>
</dbReference>
<dbReference type="InterPro" id="IPR053998">
    <property type="entry name" value="ACDH-11_C"/>
</dbReference>
<dbReference type="GO" id="GO:0003995">
    <property type="term" value="F:acyl-CoA dehydrogenase activity"/>
    <property type="evidence" value="ECO:0007669"/>
    <property type="project" value="InterPro"/>
</dbReference>
<feature type="domain" description="Acyl-CoA dehydrogenase/oxidase C-terminal" evidence="6">
    <location>
        <begin position="366"/>
        <end position="527"/>
    </location>
</feature>
<evidence type="ECO:0000256" key="2">
    <source>
        <dbReference type="ARBA" id="ARBA00009347"/>
    </source>
</evidence>
<feature type="domain" description="Acyl-CoA dehydrogenase 11-like C-terminal" evidence="9">
    <location>
        <begin position="552"/>
        <end position="642"/>
    </location>
</feature>
<dbReference type="InterPro" id="IPR006089">
    <property type="entry name" value="Acyl-CoA_DH_CS"/>
</dbReference>
<evidence type="ECO:0000313" key="11">
    <source>
        <dbReference type="Proteomes" id="UP000271974"/>
    </source>
</evidence>
<reference evidence="10 11" key="1">
    <citation type="submission" date="2019-01" db="EMBL/GenBank/DDBJ databases">
        <title>A draft genome assembly of the solar-powered sea slug Elysia chlorotica.</title>
        <authorList>
            <person name="Cai H."/>
            <person name="Li Q."/>
            <person name="Fang X."/>
            <person name="Li J."/>
            <person name="Curtis N.E."/>
            <person name="Altenburger A."/>
            <person name="Shibata T."/>
            <person name="Feng M."/>
            <person name="Maeda T."/>
            <person name="Schwartz J.A."/>
            <person name="Shigenobu S."/>
            <person name="Lundholm N."/>
            <person name="Nishiyama T."/>
            <person name="Yang H."/>
            <person name="Hasebe M."/>
            <person name="Li S."/>
            <person name="Pierce S.K."/>
            <person name="Wang J."/>
        </authorList>
    </citation>
    <scope>NUCLEOTIDE SEQUENCE [LARGE SCALE GENOMIC DNA]</scope>
    <source>
        <strain evidence="10">EC2010</strain>
        <tissue evidence="10">Whole organism of an adult</tissue>
    </source>
</reference>
<dbReference type="InterPro" id="IPR036250">
    <property type="entry name" value="AcylCo_DH-like_C"/>
</dbReference>
<dbReference type="PANTHER" id="PTHR42707:SF2">
    <property type="entry name" value="ACD11 DEHYDROGENASE"/>
    <property type="match status" value="1"/>
</dbReference>
<evidence type="ECO:0000259" key="7">
    <source>
        <dbReference type="Pfam" id="PF02770"/>
    </source>
</evidence>
<comment type="caution">
    <text evidence="10">The sequence shown here is derived from an EMBL/GenBank/DDBJ whole genome shotgun (WGS) entry which is preliminary data.</text>
</comment>
<feature type="domain" description="Adaptive response protein AidB N-terminal" evidence="8">
    <location>
        <begin position="92"/>
        <end position="249"/>
    </location>
</feature>
<dbReference type="InterPro" id="IPR052904">
    <property type="entry name" value="Acyl-CoA_dehydrogenase-like"/>
</dbReference>
<dbReference type="InterPro" id="IPR009075">
    <property type="entry name" value="AcylCo_DH/oxidase_C"/>
</dbReference>
<dbReference type="Pfam" id="PF18158">
    <property type="entry name" value="AidB_N"/>
    <property type="match status" value="1"/>
</dbReference>
<protein>
    <recommendedName>
        <fullName evidence="12">Acyl-CoA dehydrogenase/oxidase C-terminal domain-containing protein</fullName>
    </recommendedName>
</protein>
<dbReference type="SUPFAM" id="SSF56645">
    <property type="entry name" value="Acyl-CoA dehydrogenase NM domain-like"/>
    <property type="match status" value="1"/>
</dbReference>
<keyword evidence="11" id="KW-1185">Reference proteome</keyword>
<comment type="similarity">
    <text evidence="2 5">Belongs to the acyl-CoA dehydrogenase family.</text>
</comment>
<dbReference type="Pfam" id="PF00441">
    <property type="entry name" value="Acyl-CoA_dh_1"/>
    <property type="match status" value="1"/>
</dbReference>
<dbReference type="SUPFAM" id="SSF47203">
    <property type="entry name" value="Acyl-CoA dehydrogenase C-terminal domain-like"/>
    <property type="match status" value="1"/>
</dbReference>
<dbReference type="OrthoDB" id="10251155at2759"/>
<keyword evidence="4 5" id="KW-0274">FAD</keyword>
<evidence type="ECO:0000256" key="1">
    <source>
        <dbReference type="ARBA" id="ARBA00001974"/>
    </source>
</evidence>
<dbReference type="EMBL" id="RQTK01000546">
    <property type="protein sequence ID" value="RUS77874.1"/>
    <property type="molecule type" value="Genomic_DNA"/>
</dbReference>
<keyword evidence="5" id="KW-0560">Oxidoreductase</keyword>
<dbReference type="InterPro" id="IPR009100">
    <property type="entry name" value="AcylCoA_DH/oxidase_NM_dom_sf"/>
</dbReference>
<dbReference type="PANTHER" id="PTHR42707">
    <property type="entry name" value="ACYL-COA DEHYDROGENASE"/>
    <property type="match status" value="1"/>
</dbReference>
<organism evidence="10 11">
    <name type="scientific">Elysia chlorotica</name>
    <name type="common">Eastern emerald elysia</name>
    <name type="synonym">Sea slug</name>
    <dbReference type="NCBI Taxonomy" id="188477"/>
    <lineage>
        <taxon>Eukaryota</taxon>
        <taxon>Metazoa</taxon>
        <taxon>Spiralia</taxon>
        <taxon>Lophotrochozoa</taxon>
        <taxon>Mollusca</taxon>
        <taxon>Gastropoda</taxon>
        <taxon>Heterobranchia</taxon>
        <taxon>Euthyneura</taxon>
        <taxon>Panpulmonata</taxon>
        <taxon>Sacoglossa</taxon>
        <taxon>Placobranchoidea</taxon>
        <taxon>Plakobranchidae</taxon>
        <taxon>Elysia</taxon>
    </lineage>
</organism>
<evidence type="ECO:0000256" key="3">
    <source>
        <dbReference type="ARBA" id="ARBA00022630"/>
    </source>
</evidence>
<dbReference type="AlphaFoldDB" id="A0A3S0ZXW8"/>
<evidence type="ECO:0000313" key="10">
    <source>
        <dbReference type="EMBL" id="RUS77874.1"/>
    </source>
</evidence>
<gene>
    <name evidence="10" type="ORF">EGW08_014387</name>
</gene>
<comment type="cofactor">
    <cofactor evidence="1 5">
        <name>FAD</name>
        <dbReference type="ChEBI" id="CHEBI:57692"/>
    </cofactor>
</comment>
<dbReference type="STRING" id="188477.A0A3S0ZXW8"/>
<evidence type="ECO:0008006" key="12">
    <source>
        <dbReference type="Google" id="ProtNLM"/>
    </source>
</evidence>
<sequence>MFPAQRRCVANAVCLQAHITKYLTATSTTHYNNALYGSQQNRNLTRKSSSIGQQKKSLDFELNTADSPADVPNIQFAHARMGPFFQEEPRLRNQFSQDAFLRGFLKRHVCSKHLHEMNGRLQELGERVTTDIYELSLRMESEPPRLEQFSAWGSRVDKLITSTAWQNMKAESRADPDHRRPILALKLLTSKHVTRLYQMTQFYLFEPSGGLYGCPLAMTNGAARTVELLQGTQPWLYDQTFPHLTSRDPDQFWTSGQWMTERRGGSDVASGTETVAVEQTDGTYKLFGYKWFSSATDADMTLTLARVVDKNGSTGTSGLSLFYLDVKSQTSKIQIMKLKNKLGTRQLPTAELLIDGATAYKISDEGRGVSAMSQMLTLTRIHTAVHAAGAMRRIVNLARDYAGRRKAFGRRLLQHPLHVHTLAGLEVEARAAAIFVFEVSRLLGRQETQAPSEELEVEADVLRLAVPLLKLYVSKQSVSVVSEGLECFGGQGYIEDTDLPRLLRDTQVTPIWEGTTNILSLDVLRAIRKSASKPAVHATKQSESDTSSLPPILHNFRRDVLARVSPGKETRSLEVAGVKVETALAEVLAHWSRLDQTQQDMSARETAFSLARIYMGALLVEHAAHSSATETDVYTAQRCAQNFVA</sequence>
<name>A0A3S0ZXW8_ELYCH</name>
<feature type="domain" description="Acyl-CoA oxidase/dehydrogenase middle" evidence="7">
    <location>
        <begin position="257"/>
        <end position="355"/>
    </location>
</feature>
<dbReference type="Gene3D" id="1.20.140.10">
    <property type="entry name" value="Butyryl-CoA Dehydrogenase, subunit A, domain 3"/>
    <property type="match status" value="1"/>
</dbReference>
<evidence type="ECO:0000256" key="5">
    <source>
        <dbReference type="RuleBase" id="RU362125"/>
    </source>
</evidence>